<keyword evidence="8 15" id="KW-0412">Isoleucine biosynthesis</keyword>
<dbReference type="Pfam" id="PF00291">
    <property type="entry name" value="PALP"/>
    <property type="match status" value="1"/>
</dbReference>
<proteinExistence type="inferred from homology"/>
<gene>
    <name evidence="17" type="ORF">FH972_016497</name>
</gene>
<dbReference type="SUPFAM" id="SSF53686">
    <property type="entry name" value="Tryptophan synthase beta subunit-like PLP-dependent enzymes"/>
    <property type="match status" value="1"/>
</dbReference>
<evidence type="ECO:0000256" key="4">
    <source>
        <dbReference type="ARBA" id="ARBA00004810"/>
    </source>
</evidence>
<dbReference type="Gene3D" id="3.40.50.1100">
    <property type="match status" value="2"/>
</dbReference>
<evidence type="ECO:0000256" key="6">
    <source>
        <dbReference type="ARBA" id="ARBA00022528"/>
    </source>
</evidence>
<keyword evidence="14 15" id="KW-0100">Branched-chain amino acid biosynthesis</keyword>
<accession>A0A5N6RGB5</accession>
<evidence type="ECO:0000256" key="5">
    <source>
        <dbReference type="ARBA" id="ARBA00010869"/>
    </source>
</evidence>
<dbReference type="PANTHER" id="PTHR48078">
    <property type="entry name" value="THREONINE DEHYDRATASE, MITOCHONDRIAL-RELATED"/>
    <property type="match status" value="1"/>
</dbReference>
<comment type="subcellular location">
    <subcellularLocation>
        <location evidence="3">Plastid</location>
        <location evidence="3">Chloroplast</location>
    </subcellularLocation>
</comment>
<keyword evidence="6" id="KW-0150">Chloroplast</keyword>
<evidence type="ECO:0000256" key="3">
    <source>
        <dbReference type="ARBA" id="ARBA00004229"/>
    </source>
</evidence>
<comment type="pathway">
    <text evidence="4 15">Amino-acid biosynthesis; L-isoleucine biosynthesis; 2-oxobutanoate from L-threonine: step 1/1.</text>
</comment>
<evidence type="ECO:0000256" key="12">
    <source>
        <dbReference type="ARBA" id="ARBA00022946"/>
    </source>
</evidence>
<dbReference type="InterPro" id="IPR045865">
    <property type="entry name" value="ACT-like_dom_sf"/>
</dbReference>
<dbReference type="GO" id="GO:0006567">
    <property type="term" value="P:L-threonine catabolic process"/>
    <property type="evidence" value="ECO:0007669"/>
    <property type="project" value="TreeGrafter"/>
</dbReference>
<dbReference type="FunFam" id="3.40.50.1100:FF:000008">
    <property type="entry name" value="L-threonine dehydratase"/>
    <property type="match status" value="1"/>
</dbReference>
<dbReference type="CDD" id="cd04906">
    <property type="entry name" value="ACT_ThrD-I_1"/>
    <property type="match status" value="1"/>
</dbReference>
<dbReference type="Pfam" id="PF00585">
    <property type="entry name" value="Thr_dehydrat_C"/>
    <property type="match status" value="2"/>
</dbReference>
<dbReference type="NCBIfam" id="TIGR01124">
    <property type="entry name" value="ilvA_2Cterm"/>
    <property type="match status" value="1"/>
</dbReference>
<dbReference type="SUPFAM" id="SSF55021">
    <property type="entry name" value="ACT-like"/>
    <property type="match status" value="1"/>
</dbReference>
<dbReference type="FunFam" id="3.40.1020.10:FF:000003">
    <property type="entry name" value="Threonine dehydratase"/>
    <property type="match status" value="1"/>
</dbReference>
<comment type="cofactor">
    <cofactor evidence="2 15">
        <name>pyridoxal 5'-phosphate</name>
        <dbReference type="ChEBI" id="CHEBI:597326"/>
    </cofactor>
</comment>
<dbReference type="InterPro" id="IPR000634">
    <property type="entry name" value="Ser/Thr_deHydtase_PyrdxlP-BS"/>
</dbReference>
<dbReference type="CDD" id="cd01562">
    <property type="entry name" value="Thr-dehyd"/>
    <property type="match status" value="1"/>
</dbReference>
<keyword evidence="13 15" id="KW-0456">Lyase</keyword>
<evidence type="ECO:0000259" key="16">
    <source>
        <dbReference type="PROSITE" id="PS51672"/>
    </source>
</evidence>
<evidence type="ECO:0000256" key="10">
    <source>
        <dbReference type="ARBA" id="ARBA00022737"/>
    </source>
</evidence>
<evidence type="ECO:0000256" key="9">
    <source>
        <dbReference type="ARBA" id="ARBA00022640"/>
    </source>
</evidence>
<evidence type="ECO:0000256" key="8">
    <source>
        <dbReference type="ARBA" id="ARBA00022624"/>
    </source>
</evidence>
<dbReference type="Gene3D" id="3.40.1020.10">
    <property type="entry name" value="Biosynthetic Threonine Deaminase, Domain 3"/>
    <property type="match status" value="1"/>
</dbReference>
<dbReference type="InterPro" id="IPR038110">
    <property type="entry name" value="TD_ACT-like_sf"/>
</dbReference>
<dbReference type="InterPro" id="IPR050147">
    <property type="entry name" value="Ser/Thr_Dehydratase"/>
</dbReference>
<dbReference type="GO" id="GO:0009507">
    <property type="term" value="C:chloroplast"/>
    <property type="evidence" value="ECO:0007669"/>
    <property type="project" value="UniProtKB-SubCell"/>
</dbReference>
<dbReference type="AlphaFoldDB" id="A0A5N6RGB5"/>
<comment type="similarity">
    <text evidence="5 15">Belongs to the serine/threonine dehydratase family.</text>
</comment>
<dbReference type="InterPro" id="IPR005787">
    <property type="entry name" value="Thr_deHydtase_biosynth"/>
</dbReference>
<evidence type="ECO:0000256" key="13">
    <source>
        <dbReference type="ARBA" id="ARBA00023239"/>
    </source>
</evidence>
<keyword evidence="9" id="KW-0934">Plastid</keyword>
<dbReference type="EMBL" id="CM017327">
    <property type="protein sequence ID" value="KAE8098431.1"/>
    <property type="molecule type" value="Genomic_DNA"/>
</dbReference>
<evidence type="ECO:0000256" key="15">
    <source>
        <dbReference type="RuleBase" id="RU362012"/>
    </source>
</evidence>
<dbReference type="GO" id="GO:0030170">
    <property type="term" value="F:pyridoxal phosphate binding"/>
    <property type="evidence" value="ECO:0007669"/>
    <property type="project" value="InterPro"/>
</dbReference>
<protein>
    <recommendedName>
        <fullName evidence="15">Threonine dehydratase</fullName>
        <ecNumber evidence="15">4.3.1.19</ecNumber>
    </recommendedName>
    <alternativeName>
        <fullName evidence="15">Threonine deaminase</fullName>
    </alternativeName>
</protein>
<reference evidence="17 18" key="1">
    <citation type="submission" date="2019-06" db="EMBL/GenBank/DDBJ databases">
        <title>A chromosomal-level reference genome of Carpinus fangiana (Coryloideae, Betulaceae).</title>
        <authorList>
            <person name="Yang X."/>
            <person name="Wang Z."/>
            <person name="Zhang L."/>
            <person name="Hao G."/>
            <person name="Liu J."/>
            <person name="Yang Y."/>
        </authorList>
    </citation>
    <scope>NUCLEOTIDE SEQUENCE [LARGE SCALE GENOMIC DNA]</scope>
    <source>
        <strain evidence="17">Cfa_2016G</strain>
        <tissue evidence="17">Leaf</tissue>
    </source>
</reference>
<keyword evidence="11 15" id="KW-0663">Pyridoxal phosphate</keyword>
<evidence type="ECO:0000256" key="1">
    <source>
        <dbReference type="ARBA" id="ARBA00001274"/>
    </source>
</evidence>
<dbReference type="Proteomes" id="UP000327013">
    <property type="component" value="Chromosome 7"/>
</dbReference>
<dbReference type="InterPro" id="IPR001721">
    <property type="entry name" value="TD_ACT-like"/>
</dbReference>
<dbReference type="InterPro" id="IPR036052">
    <property type="entry name" value="TrpB-like_PALP_sf"/>
</dbReference>
<dbReference type="PROSITE" id="PS00165">
    <property type="entry name" value="DEHYDRATASE_SER_THR"/>
    <property type="match status" value="1"/>
</dbReference>
<keyword evidence="10" id="KW-0677">Repeat</keyword>
<evidence type="ECO:0000256" key="2">
    <source>
        <dbReference type="ARBA" id="ARBA00001933"/>
    </source>
</evidence>
<dbReference type="EC" id="4.3.1.19" evidence="15"/>
<dbReference type="InterPro" id="IPR001926">
    <property type="entry name" value="TrpB-like_PALP"/>
</dbReference>
<comment type="catalytic activity">
    <reaction evidence="1 15">
        <text>L-threonine = 2-oxobutanoate + NH4(+)</text>
        <dbReference type="Rhea" id="RHEA:22108"/>
        <dbReference type="ChEBI" id="CHEBI:16763"/>
        <dbReference type="ChEBI" id="CHEBI:28938"/>
        <dbReference type="ChEBI" id="CHEBI:57926"/>
        <dbReference type="EC" id="4.3.1.19"/>
    </reaction>
</comment>
<feature type="domain" description="ACT-like" evidence="16">
    <location>
        <begin position="519"/>
        <end position="590"/>
    </location>
</feature>
<evidence type="ECO:0000256" key="11">
    <source>
        <dbReference type="ARBA" id="ARBA00022898"/>
    </source>
</evidence>
<keyword evidence="7 15" id="KW-0028">Amino-acid biosynthesis</keyword>
<sequence length="599" mass="66139">METVRLSPYNFTFLRPKRLELAPSTFNGTPSNAQKRERTIKTFTVASLQVPVSPQHLQLPRLKVSPDSLQFPPGYLGAAVPERVVLDDGEGDNMSDAMGYLTKIITSEVYKVAITSPLQLAPKLSERLGVAVWLKREDLQPVFSFKLRGAYNMMAKIPEEQLKNGVICSSAGNHAQGVALAAKELGCSAVIAMPVTTPEIKWRSVERLGATVVLVGDSYDEAQTYAKKRSKEENRTFIPPFDHPDIIAGQGTVGMEIVSQMKQEGPLHAIFVPVGGGGLIAGIAAYVKRFCPEVKIIGVEPSDANAMALSLHHGQRVILDQVGGFADGVAVKEVGEEPFRICKELVDGVVLVSRDAICASIKDMFEEKRSILEPAGALSLAGAEAYCKYYGLKGENVVAITSGANMNFDKLRVVTELANVGRQQEAVLATILPEEPGSFKRFCELVGPMNITEFKYRCNSDKKAIVLYSVGIHTVSELEEMLERMKSSQLETYNLTKSDLVKDHLRYLMGGRLYVQNEVLCRFVLPERPGTLMKFLNAFSPRWNISLFHYRGEGETGANVLVGIQIPRREMDEFRDLANNLGYDYAVVNNDNDFQLLMH</sequence>
<organism evidence="17 18">
    <name type="scientific">Carpinus fangiana</name>
    <dbReference type="NCBI Taxonomy" id="176857"/>
    <lineage>
        <taxon>Eukaryota</taxon>
        <taxon>Viridiplantae</taxon>
        <taxon>Streptophyta</taxon>
        <taxon>Embryophyta</taxon>
        <taxon>Tracheophyta</taxon>
        <taxon>Spermatophyta</taxon>
        <taxon>Magnoliopsida</taxon>
        <taxon>eudicotyledons</taxon>
        <taxon>Gunneridae</taxon>
        <taxon>Pentapetalae</taxon>
        <taxon>rosids</taxon>
        <taxon>fabids</taxon>
        <taxon>Fagales</taxon>
        <taxon>Betulaceae</taxon>
        <taxon>Carpinus</taxon>
    </lineage>
</organism>
<dbReference type="GO" id="GO:0009097">
    <property type="term" value="P:isoleucine biosynthetic process"/>
    <property type="evidence" value="ECO:0007669"/>
    <property type="project" value="UniProtKB-UniRule"/>
</dbReference>
<evidence type="ECO:0000256" key="14">
    <source>
        <dbReference type="ARBA" id="ARBA00023304"/>
    </source>
</evidence>
<keyword evidence="18" id="KW-1185">Reference proteome</keyword>
<name>A0A5N6RGB5_9ROSI</name>
<dbReference type="PANTHER" id="PTHR48078:SF11">
    <property type="entry name" value="THREONINE DEHYDRATASE, MITOCHONDRIAL"/>
    <property type="match status" value="1"/>
</dbReference>
<feature type="domain" description="ACT-like" evidence="16">
    <location>
        <begin position="426"/>
        <end position="497"/>
    </location>
</feature>
<dbReference type="CDD" id="cd04907">
    <property type="entry name" value="ACT_ThrD-I_2"/>
    <property type="match status" value="1"/>
</dbReference>
<evidence type="ECO:0000313" key="18">
    <source>
        <dbReference type="Proteomes" id="UP000327013"/>
    </source>
</evidence>
<keyword evidence="12" id="KW-0809">Transit peptide</keyword>
<dbReference type="GO" id="GO:0006565">
    <property type="term" value="P:L-serine catabolic process"/>
    <property type="evidence" value="ECO:0007669"/>
    <property type="project" value="TreeGrafter"/>
</dbReference>
<dbReference type="NCBIfam" id="NF006674">
    <property type="entry name" value="PRK09224.1"/>
    <property type="match status" value="1"/>
</dbReference>
<dbReference type="UniPathway" id="UPA00047">
    <property type="reaction ID" value="UER00054"/>
</dbReference>
<evidence type="ECO:0000313" key="17">
    <source>
        <dbReference type="EMBL" id="KAE8098431.1"/>
    </source>
</evidence>
<dbReference type="GO" id="GO:0003941">
    <property type="term" value="F:L-serine ammonia-lyase activity"/>
    <property type="evidence" value="ECO:0007669"/>
    <property type="project" value="TreeGrafter"/>
</dbReference>
<dbReference type="GO" id="GO:0004794">
    <property type="term" value="F:threonine deaminase activity"/>
    <property type="evidence" value="ECO:0007669"/>
    <property type="project" value="UniProtKB-UniRule"/>
</dbReference>
<dbReference type="PROSITE" id="PS51672">
    <property type="entry name" value="ACT_LIKE"/>
    <property type="match status" value="2"/>
</dbReference>
<dbReference type="OrthoDB" id="4418812at2759"/>
<evidence type="ECO:0000256" key="7">
    <source>
        <dbReference type="ARBA" id="ARBA00022605"/>
    </source>
</evidence>